<dbReference type="EMBL" id="CAXITT010001293">
    <property type="protein sequence ID" value="CAL1548351.1"/>
    <property type="molecule type" value="Genomic_DNA"/>
</dbReference>
<feature type="compositionally biased region" description="Polar residues" evidence="1">
    <location>
        <begin position="34"/>
        <end position="43"/>
    </location>
</feature>
<feature type="non-terminal residue" evidence="2">
    <location>
        <position position="159"/>
    </location>
</feature>
<organism evidence="2 3">
    <name type="scientific">Lymnaea stagnalis</name>
    <name type="common">Great pond snail</name>
    <name type="synonym">Helix stagnalis</name>
    <dbReference type="NCBI Taxonomy" id="6523"/>
    <lineage>
        <taxon>Eukaryota</taxon>
        <taxon>Metazoa</taxon>
        <taxon>Spiralia</taxon>
        <taxon>Lophotrochozoa</taxon>
        <taxon>Mollusca</taxon>
        <taxon>Gastropoda</taxon>
        <taxon>Heterobranchia</taxon>
        <taxon>Euthyneura</taxon>
        <taxon>Panpulmonata</taxon>
        <taxon>Hygrophila</taxon>
        <taxon>Lymnaeoidea</taxon>
        <taxon>Lymnaeidae</taxon>
        <taxon>Lymnaea</taxon>
    </lineage>
</organism>
<protein>
    <submittedName>
        <fullName evidence="2">Uncharacterized protein</fullName>
    </submittedName>
</protein>
<name>A0AAV2IPX4_LYMST</name>
<feature type="compositionally biased region" description="Acidic residues" evidence="1">
    <location>
        <begin position="1"/>
        <end position="11"/>
    </location>
</feature>
<accession>A0AAV2IPX4</accession>
<evidence type="ECO:0000256" key="1">
    <source>
        <dbReference type="SAM" id="MobiDB-lite"/>
    </source>
</evidence>
<keyword evidence="3" id="KW-1185">Reference proteome</keyword>
<dbReference type="Proteomes" id="UP001497497">
    <property type="component" value="Unassembled WGS sequence"/>
</dbReference>
<feature type="region of interest" description="Disordered" evidence="1">
    <location>
        <begin position="1"/>
        <end position="90"/>
    </location>
</feature>
<reference evidence="2 3" key="1">
    <citation type="submission" date="2024-04" db="EMBL/GenBank/DDBJ databases">
        <authorList>
            <consortium name="Genoscope - CEA"/>
            <person name="William W."/>
        </authorList>
    </citation>
    <scope>NUCLEOTIDE SEQUENCE [LARGE SCALE GENOMIC DNA]</scope>
</reference>
<comment type="caution">
    <text evidence="2">The sequence shown here is derived from an EMBL/GenBank/DDBJ whole genome shotgun (WGS) entry which is preliminary data.</text>
</comment>
<evidence type="ECO:0000313" key="3">
    <source>
        <dbReference type="Proteomes" id="UP001497497"/>
    </source>
</evidence>
<feature type="compositionally biased region" description="Polar residues" evidence="1">
    <location>
        <begin position="120"/>
        <end position="133"/>
    </location>
</feature>
<dbReference type="AlphaFoldDB" id="A0AAV2IPX4"/>
<proteinExistence type="predicted"/>
<feature type="region of interest" description="Disordered" evidence="1">
    <location>
        <begin position="112"/>
        <end position="159"/>
    </location>
</feature>
<gene>
    <name evidence="2" type="ORF">GSLYS_00021668001</name>
</gene>
<sequence length="159" mass="17245">DESSPVSEEQESSSTDGGGADIALKVISKDSRTGEPTMSTQGFQPREEKGRRRPGSAWRERQDDPYAADRSALESENGCDSSEESFDQSKATPFYVGKITGKEIIDCTASRAESRADAVTKNSLSVKTQQSISGEKLKQVELTDESGDNPLFDAKSEDQ</sequence>
<feature type="non-terminal residue" evidence="2">
    <location>
        <position position="1"/>
    </location>
</feature>
<evidence type="ECO:0000313" key="2">
    <source>
        <dbReference type="EMBL" id="CAL1548351.1"/>
    </source>
</evidence>